<evidence type="ECO:0000259" key="2">
    <source>
        <dbReference type="Pfam" id="PF01243"/>
    </source>
</evidence>
<dbReference type="PANTHER" id="PTHR35176:SF11">
    <property type="entry name" value="PYRIDOXAMINE 5'-PHOSPHATE OXIDASE FAMILY PROTEIN"/>
    <property type="match status" value="1"/>
</dbReference>
<proteinExistence type="predicted"/>
<reference evidence="3 4" key="1">
    <citation type="submission" date="2022-04" db="EMBL/GenBank/DDBJ databases">
        <title>Streptomyces sp. nov. LCR6-01 isolated from Lichen of Dirinaria sp.</title>
        <authorList>
            <person name="Kanchanasin P."/>
            <person name="Tanasupawat S."/>
            <person name="Phongsopitanun W."/>
        </authorList>
    </citation>
    <scope>NUCLEOTIDE SEQUENCE [LARGE SCALE GENOMIC DNA]</scope>
    <source>
        <strain evidence="3 4">LCR6-01</strain>
    </source>
</reference>
<dbReference type="Pfam" id="PF01243">
    <property type="entry name" value="PNPOx_N"/>
    <property type="match status" value="1"/>
</dbReference>
<organism evidence="3 4">
    <name type="scientific">Streptomyces lichenis</name>
    <dbReference type="NCBI Taxonomy" id="2306967"/>
    <lineage>
        <taxon>Bacteria</taxon>
        <taxon>Bacillati</taxon>
        <taxon>Actinomycetota</taxon>
        <taxon>Actinomycetes</taxon>
        <taxon>Kitasatosporales</taxon>
        <taxon>Streptomycetaceae</taxon>
        <taxon>Streptomyces</taxon>
    </lineage>
</organism>
<dbReference type="NCBIfam" id="TIGR03666">
    <property type="entry name" value="Rv2061_F420"/>
    <property type="match status" value="1"/>
</dbReference>
<dbReference type="Proteomes" id="UP001522868">
    <property type="component" value="Unassembled WGS sequence"/>
</dbReference>
<sequence length="132" mass="15153">MTPETLRHGRYLSLTTFRKDGTGVATPVWYAVDGDDILVWTNSDSWKVKRLRRDQRVIVAPCDLRGNVADDAPHAEGTARLLETDELKRVRRLLSRKYSWQFWLIDAPAAVFRRGKRPHTGIAVRLTAEKQP</sequence>
<dbReference type="EMBL" id="JALPTH010000013">
    <property type="protein sequence ID" value="MCK8678742.1"/>
    <property type="molecule type" value="Genomic_DNA"/>
</dbReference>
<dbReference type="InterPro" id="IPR011576">
    <property type="entry name" value="Pyridox_Oxase_N"/>
</dbReference>
<dbReference type="GO" id="GO:0016491">
    <property type="term" value="F:oxidoreductase activity"/>
    <property type="evidence" value="ECO:0007669"/>
    <property type="project" value="UniProtKB-KW"/>
</dbReference>
<dbReference type="EC" id="1.-.-.-" evidence="3"/>
<feature type="domain" description="Pyridoxamine 5'-phosphate oxidase N-terminal" evidence="2">
    <location>
        <begin position="6"/>
        <end position="111"/>
    </location>
</feature>
<dbReference type="InterPro" id="IPR019965">
    <property type="entry name" value="PPOX_F420-dep_Rv2061_put"/>
</dbReference>
<comment type="caution">
    <text evidence="3">The sequence shown here is derived from an EMBL/GenBank/DDBJ whole genome shotgun (WGS) entry which is preliminary data.</text>
</comment>
<dbReference type="SUPFAM" id="SSF50475">
    <property type="entry name" value="FMN-binding split barrel"/>
    <property type="match status" value="1"/>
</dbReference>
<accession>A0ABT0IBN6</accession>
<evidence type="ECO:0000313" key="3">
    <source>
        <dbReference type="EMBL" id="MCK8678742.1"/>
    </source>
</evidence>
<dbReference type="RefSeq" id="WP_248634384.1">
    <property type="nucleotide sequence ID" value="NZ_JALPTH010000013.1"/>
</dbReference>
<gene>
    <name evidence="3" type="ORF">M1O15_15360</name>
</gene>
<dbReference type="PANTHER" id="PTHR35176">
    <property type="entry name" value="HEME OXYGENASE HI_0854-RELATED"/>
    <property type="match status" value="1"/>
</dbReference>
<keyword evidence="4" id="KW-1185">Reference proteome</keyword>
<evidence type="ECO:0000256" key="1">
    <source>
        <dbReference type="ARBA" id="ARBA00023002"/>
    </source>
</evidence>
<dbReference type="Gene3D" id="2.30.110.10">
    <property type="entry name" value="Electron Transport, Fmn-binding Protein, Chain A"/>
    <property type="match status" value="1"/>
</dbReference>
<dbReference type="InterPro" id="IPR052019">
    <property type="entry name" value="F420H2_bilvrd_red/Heme_oxyg"/>
</dbReference>
<keyword evidence="1 3" id="KW-0560">Oxidoreductase</keyword>
<evidence type="ECO:0000313" key="4">
    <source>
        <dbReference type="Proteomes" id="UP001522868"/>
    </source>
</evidence>
<protein>
    <submittedName>
        <fullName evidence="3">PPOX class F420-dependent oxidoreductase</fullName>
        <ecNumber evidence="3">1.-.-.-</ecNumber>
    </submittedName>
</protein>
<name>A0ABT0IBN6_9ACTN</name>
<dbReference type="InterPro" id="IPR012349">
    <property type="entry name" value="Split_barrel_FMN-bd"/>
</dbReference>